<evidence type="ECO:0000313" key="1">
    <source>
        <dbReference type="EMBL" id="KAK1638765.1"/>
    </source>
</evidence>
<dbReference type="RefSeq" id="XP_060447372.1">
    <property type="nucleotide sequence ID" value="XM_060590008.1"/>
</dbReference>
<accession>A0AAI9ZV46</accession>
<sequence>MTCLCRQTLRFGRYCPPLSHGSVCCRLLTSREAMLINELSMSTVLETPRKSLRPGRLKQILPRIQPAMSTNEQQAFVPHPSPFPQLPVSSGLWRNNERHSTPSHLATTDAHAQRGVALPRVCDTEGGERGFRVLTCPANSHDLKHGILFLPLGSLGPSPLRRRCASWLRRVTATSDFQYVYKNHSRSSR</sequence>
<reference evidence="1" key="1">
    <citation type="submission" date="2021-06" db="EMBL/GenBank/DDBJ databases">
        <title>Comparative genomics, transcriptomics and evolutionary studies reveal genomic signatures of adaptation to plant cell wall in hemibiotrophic fungi.</title>
        <authorList>
            <consortium name="DOE Joint Genome Institute"/>
            <person name="Baroncelli R."/>
            <person name="Diaz J.F."/>
            <person name="Benocci T."/>
            <person name="Peng M."/>
            <person name="Battaglia E."/>
            <person name="Haridas S."/>
            <person name="Andreopoulos W."/>
            <person name="Labutti K."/>
            <person name="Pangilinan J."/>
            <person name="Floch G.L."/>
            <person name="Makela M.R."/>
            <person name="Henrissat B."/>
            <person name="Grigoriev I.V."/>
            <person name="Crouch J.A."/>
            <person name="De Vries R.P."/>
            <person name="Sukno S.A."/>
            <person name="Thon M.R."/>
        </authorList>
    </citation>
    <scope>NUCLEOTIDE SEQUENCE</scope>
    <source>
        <strain evidence="1">CBS 102054</strain>
    </source>
</reference>
<gene>
    <name evidence="1" type="ORF">BDP81DRAFT_422618</name>
</gene>
<evidence type="ECO:0000313" key="2">
    <source>
        <dbReference type="Proteomes" id="UP001243989"/>
    </source>
</evidence>
<dbReference type="EMBL" id="JAHMHQ010000006">
    <property type="protein sequence ID" value="KAK1638765.1"/>
    <property type="molecule type" value="Genomic_DNA"/>
</dbReference>
<keyword evidence="2" id="KW-1185">Reference proteome</keyword>
<dbReference type="Proteomes" id="UP001243989">
    <property type="component" value="Unassembled WGS sequence"/>
</dbReference>
<organism evidence="1 2">
    <name type="scientific">Colletotrichum phormii</name>
    <dbReference type="NCBI Taxonomy" id="359342"/>
    <lineage>
        <taxon>Eukaryota</taxon>
        <taxon>Fungi</taxon>
        <taxon>Dikarya</taxon>
        <taxon>Ascomycota</taxon>
        <taxon>Pezizomycotina</taxon>
        <taxon>Sordariomycetes</taxon>
        <taxon>Hypocreomycetidae</taxon>
        <taxon>Glomerellales</taxon>
        <taxon>Glomerellaceae</taxon>
        <taxon>Colletotrichum</taxon>
        <taxon>Colletotrichum acutatum species complex</taxon>
    </lineage>
</organism>
<protein>
    <submittedName>
        <fullName evidence="1">Uncharacterized protein</fullName>
    </submittedName>
</protein>
<proteinExistence type="predicted"/>
<name>A0AAI9ZV46_9PEZI</name>
<comment type="caution">
    <text evidence="1">The sequence shown here is derived from an EMBL/GenBank/DDBJ whole genome shotgun (WGS) entry which is preliminary data.</text>
</comment>
<dbReference type="AlphaFoldDB" id="A0AAI9ZV46"/>
<dbReference type="GeneID" id="85474870"/>